<dbReference type="InterPro" id="IPR049363">
    <property type="entry name" value="RMI1_N"/>
</dbReference>
<name>R9NWU8_PSEHS</name>
<feature type="region of interest" description="Disordered" evidence="3">
    <location>
        <begin position="247"/>
        <end position="288"/>
    </location>
</feature>
<feature type="region of interest" description="Disordered" evidence="3">
    <location>
        <begin position="303"/>
        <end position="335"/>
    </location>
</feature>
<feature type="compositionally biased region" description="Polar residues" evidence="3">
    <location>
        <begin position="362"/>
        <end position="371"/>
    </location>
</feature>
<reference evidence="7" key="1">
    <citation type="journal article" date="2013" name="Genome Announc.">
        <title>Draft genome sequence of the basidiomycetous yeast-like fungus Pseudozyma hubeiensis SY62, which produces an abundant amount of the biosurfactant mannosylerythritol lipids.</title>
        <authorList>
            <person name="Konishi M."/>
            <person name="Hatada Y."/>
            <person name="Horiuchi J."/>
        </authorList>
    </citation>
    <scope>NUCLEOTIDE SEQUENCE [LARGE SCALE GENOMIC DNA]</scope>
    <source>
        <strain evidence="7">SY62</strain>
    </source>
</reference>
<dbReference type="SMART" id="SM01161">
    <property type="entry name" value="DUF1767"/>
    <property type="match status" value="1"/>
</dbReference>
<evidence type="ECO:0000313" key="7">
    <source>
        <dbReference type="Proteomes" id="UP000014071"/>
    </source>
</evidence>
<dbReference type="OrthoDB" id="341511at2759"/>
<dbReference type="Proteomes" id="UP000014071">
    <property type="component" value="Unassembled WGS sequence"/>
</dbReference>
<dbReference type="RefSeq" id="XP_012186616.1">
    <property type="nucleotide sequence ID" value="XM_012331226.1"/>
</dbReference>
<dbReference type="GO" id="GO:0016604">
    <property type="term" value="C:nuclear body"/>
    <property type="evidence" value="ECO:0007669"/>
    <property type="project" value="TreeGrafter"/>
</dbReference>
<keyword evidence="7" id="KW-1185">Reference proteome</keyword>
<gene>
    <name evidence="6" type="ORF">PHSY_000590</name>
</gene>
<dbReference type="HOGENOM" id="CLU_633398_0_0_1"/>
<evidence type="ECO:0000259" key="5">
    <source>
        <dbReference type="Pfam" id="PF21000"/>
    </source>
</evidence>
<dbReference type="Pfam" id="PF21000">
    <property type="entry name" value="RMI1_N_N"/>
    <property type="match status" value="1"/>
</dbReference>
<dbReference type="InterPro" id="IPR042470">
    <property type="entry name" value="RMI1_N_C_sf"/>
</dbReference>
<dbReference type="GO" id="GO:0031422">
    <property type="term" value="C:RecQ family helicase-topoisomerase III complex"/>
    <property type="evidence" value="ECO:0007669"/>
    <property type="project" value="TreeGrafter"/>
</dbReference>
<feature type="compositionally biased region" description="Polar residues" evidence="3">
    <location>
        <begin position="443"/>
        <end position="455"/>
    </location>
</feature>
<protein>
    <recommendedName>
        <fullName evidence="2">RecQ-mediated genome instability protein 1</fullName>
    </recommendedName>
</protein>
<feature type="compositionally biased region" description="Polar residues" evidence="3">
    <location>
        <begin position="250"/>
        <end position="277"/>
    </location>
</feature>
<dbReference type="GO" id="GO:0000712">
    <property type="term" value="P:resolution of meiotic recombination intermediates"/>
    <property type="evidence" value="ECO:0007669"/>
    <property type="project" value="TreeGrafter"/>
</dbReference>
<evidence type="ECO:0000313" key="6">
    <source>
        <dbReference type="EMBL" id="GAC93029.1"/>
    </source>
</evidence>
<feature type="region of interest" description="Disordered" evidence="3">
    <location>
        <begin position="361"/>
        <end position="468"/>
    </location>
</feature>
<evidence type="ECO:0000256" key="2">
    <source>
        <dbReference type="ARBA" id="ARBA00018987"/>
    </source>
</evidence>
<evidence type="ECO:0000256" key="3">
    <source>
        <dbReference type="SAM" id="MobiDB-lite"/>
    </source>
</evidence>
<organism evidence="6 7">
    <name type="scientific">Pseudozyma hubeiensis (strain SY62)</name>
    <name type="common">Yeast</name>
    <dbReference type="NCBI Taxonomy" id="1305764"/>
    <lineage>
        <taxon>Eukaryota</taxon>
        <taxon>Fungi</taxon>
        <taxon>Dikarya</taxon>
        <taxon>Basidiomycota</taxon>
        <taxon>Ustilaginomycotina</taxon>
        <taxon>Ustilaginomycetes</taxon>
        <taxon>Ustilaginales</taxon>
        <taxon>Ustilaginaceae</taxon>
        <taxon>Pseudozyma</taxon>
    </lineage>
</organism>
<dbReference type="STRING" id="1305764.R9NWU8"/>
<dbReference type="PANTHER" id="PTHR14790">
    <property type="entry name" value="RECQ-MEDIATED GENOME INSTABILITY PROTEIN 1 RMI1"/>
    <property type="match status" value="1"/>
</dbReference>
<dbReference type="AlphaFoldDB" id="R9NWU8"/>
<feature type="compositionally biased region" description="Low complexity" evidence="3">
    <location>
        <begin position="323"/>
        <end position="335"/>
    </location>
</feature>
<dbReference type="InterPro" id="IPR013894">
    <property type="entry name" value="RMI1_OB"/>
</dbReference>
<comment type="similarity">
    <text evidence="1">Belongs to the RMI1 family.</text>
</comment>
<sequence length="468" mass="49546">MTDHEQVPAAVTRLLAARYPTLGIDPSWLSNCVRDIRQRGSALSGPDQLARSVRQELLESDLSDVVAASYGRLTTEALGSSSGKIGDSGRGAILVQIESMIDIGYSASSQLEIAEARREARRANVDPNDVPAEAKAAADSDHMADFQAQEDDKIQTTTVYPRRMLKLELSDGSKSGKVSAVELQRVSDLDMNTTRIGAKLLLKGASIMDGCLMITPQTVSLEGGYAPEKHRVAEDKFIDKLRAQLGKAPQSHTQANGAHSTATLTSNGVGNPHQNANAVERGFSPDDDESELLAALEAEEEMMVAAATSSKGGLASTETKPASSSNNVQKPSSSAALASANQAAAVAAGRQRATLILPEGMTQASAETPRSQRSDAPPRASATQQDPILLIDSDGDENDDDDDDDDDDDEEFLVALPDALLSGADEAVEHEQKRPRPEPNRLGATSSAALSNSREQPIVIGSSPEAER</sequence>
<dbReference type="GeneID" id="24105895"/>
<dbReference type="Gene3D" id="2.40.50.770">
    <property type="entry name" value="RecQ-mediated genome instability protein Rmi1, C-terminal domain"/>
    <property type="match status" value="1"/>
</dbReference>
<dbReference type="EMBL" id="DF238771">
    <property type="protein sequence ID" value="GAC93029.1"/>
    <property type="molecule type" value="Genomic_DNA"/>
</dbReference>
<proteinExistence type="inferred from homology"/>
<feature type="domain" description="RecQ mediated genome instability protein 1 OB-fold" evidence="4">
    <location>
        <begin position="89"/>
        <end position="235"/>
    </location>
</feature>
<feature type="domain" description="RMI1 N-terminal" evidence="5">
    <location>
        <begin position="15"/>
        <end position="65"/>
    </location>
</feature>
<dbReference type="PANTHER" id="PTHR14790:SF15">
    <property type="entry name" value="RECQ-MEDIATED GENOME INSTABILITY PROTEIN 1"/>
    <property type="match status" value="1"/>
</dbReference>
<evidence type="ECO:0000259" key="4">
    <source>
        <dbReference type="Pfam" id="PF08585"/>
    </source>
</evidence>
<feature type="compositionally biased region" description="Acidic residues" evidence="3">
    <location>
        <begin position="393"/>
        <end position="412"/>
    </location>
</feature>
<feature type="compositionally biased region" description="Polar residues" evidence="3">
    <location>
        <begin position="308"/>
        <end position="322"/>
    </location>
</feature>
<dbReference type="GO" id="GO:0000724">
    <property type="term" value="P:double-strand break repair via homologous recombination"/>
    <property type="evidence" value="ECO:0007669"/>
    <property type="project" value="TreeGrafter"/>
</dbReference>
<feature type="compositionally biased region" description="Basic and acidic residues" evidence="3">
    <location>
        <begin position="427"/>
        <end position="439"/>
    </location>
</feature>
<evidence type="ECO:0000256" key="1">
    <source>
        <dbReference type="ARBA" id="ARBA00006395"/>
    </source>
</evidence>
<dbReference type="eggNOG" id="KOG3683">
    <property type="taxonomic scope" value="Eukaryota"/>
</dbReference>
<dbReference type="Pfam" id="PF08585">
    <property type="entry name" value="RMI1_N_C"/>
    <property type="match status" value="1"/>
</dbReference>
<accession>R9NWU8</accession>